<keyword evidence="2" id="KW-0472">Membrane</keyword>
<feature type="compositionally biased region" description="Low complexity" evidence="1">
    <location>
        <begin position="76"/>
        <end position="85"/>
    </location>
</feature>
<comment type="caution">
    <text evidence="3">The sequence shown here is derived from an EMBL/GenBank/DDBJ whole genome shotgun (WGS) entry which is preliminary data.</text>
</comment>
<feature type="transmembrane region" description="Helical" evidence="2">
    <location>
        <begin position="103"/>
        <end position="128"/>
    </location>
</feature>
<keyword evidence="4" id="KW-1185">Reference proteome</keyword>
<organism evidence="3 4">
    <name type="scientific">Armillaria novae-zelandiae</name>
    <dbReference type="NCBI Taxonomy" id="153914"/>
    <lineage>
        <taxon>Eukaryota</taxon>
        <taxon>Fungi</taxon>
        <taxon>Dikarya</taxon>
        <taxon>Basidiomycota</taxon>
        <taxon>Agaricomycotina</taxon>
        <taxon>Agaricomycetes</taxon>
        <taxon>Agaricomycetidae</taxon>
        <taxon>Agaricales</taxon>
        <taxon>Marasmiineae</taxon>
        <taxon>Physalacriaceae</taxon>
        <taxon>Armillaria</taxon>
    </lineage>
</organism>
<dbReference type="Proteomes" id="UP001175227">
    <property type="component" value="Unassembled WGS sequence"/>
</dbReference>
<keyword evidence="2" id="KW-0812">Transmembrane</keyword>
<gene>
    <name evidence="3" type="ORF">IW261DRAFT_1546773</name>
</gene>
<evidence type="ECO:0000313" key="3">
    <source>
        <dbReference type="EMBL" id="KAK0457403.1"/>
    </source>
</evidence>
<feature type="compositionally biased region" description="Polar residues" evidence="1">
    <location>
        <begin position="86"/>
        <end position="95"/>
    </location>
</feature>
<evidence type="ECO:0000256" key="2">
    <source>
        <dbReference type="SAM" id="Phobius"/>
    </source>
</evidence>
<name>A0AA39KAR7_9AGAR</name>
<proteinExistence type="predicted"/>
<keyword evidence="2" id="KW-1133">Transmembrane helix</keyword>
<dbReference type="EMBL" id="JAUEPR010000426">
    <property type="protein sequence ID" value="KAK0457403.1"/>
    <property type="molecule type" value="Genomic_DNA"/>
</dbReference>
<feature type="region of interest" description="Disordered" evidence="1">
    <location>
        <begin position="76"/>
        <end position="98"/>
    </location>
</feature>
<dbReference type="AlphaFoldDB" id="A0AA39KAR7"/>
<evidence type="ECO:0000256" key="1">
    <source>
        <dbReference type="SAM" id="MobiDB-lite"/>
    </source>
</evidence>
<accession>A0AA39KAR7</accession>
<protein>
    <submittedName>
        <fullName evidence="3">Uncharacterized protein</fullName>
    </submittedName>
</protein>
<sequence>MNGLFSPKPGANAYVCLCNSLRHRTSQIASPRYQALDPPSRGVILKRCYSVSFSITNQTGTVTQVAAQKFEVKSPSVSSSSSTESAKGTGTPPSTHRSHRTSIIIGAVTGTVVSLLLLVGCGAFLFIYTLSLSKVFILRPLETKTVKASLPCWRVR</sequence>
<reference evidence="3" key="1">
    <citation type="submission" date="2023-06" db="EMBL/GenBank/DDBJ databases">
        <authorList>
            <consortium name="Lawrence Berkeley National Laboratory"/>
            <person name="Ahrendt S."/>
            <person name="Sahu N."/>
            <person name="Indic B."/>
            <person name="Wong-Bajracharya J."/>
            <person name="Merenyi Z."/>
            <person name="Ke H.-M."/>
            <person name="Monk M."/>
            <person name="Kocsube S."/>
            <person name="Drula E."/>
            <person name="Lipzen A."/>
            <person name="Balint B."/>
            <person name="Henrissat B."/>
            <person name="Andreopoulos B."/>
            <person name="Martin F.M."/>
            <person name="Harder C.B."/>
            <person name="Rigling D."/>
            <person name="Ford K.L."/>
            <person name="Foster G.D."/>
            <person name="Pangilinan J."/>
            <person name="Papanicolaou A."/>
            <person name="Barry K."/>
            <person name="LaButti K."/>
            <person name="Viragh M."/>
            <person name="Koriabine M."/>
            <person name="Yan M."/>
            <person name="Riley R."/>
            <person name="Champramary S."/>
            <person name="Plett K.L."/>
            <person name="Tsai I.J."/>
            <person name="Slot J."/>
            <person name="Sipos G."/>
            <person name="Plett J."/>
            <person name="Nagy L.G."/>
            <person name="Grigoriev I.V."/>
        </authorList>
    </citation>
    <scope>NUCLEOTIDE SEQUENCE</scope>
    <source>
        <strain evidence="3">ICMP 16352</strain>
    </source>
</reference>
<evidence type="ECO:0000313" key="4">
    <source>
        <dbReference type="Proteomes" id="UP001175227"/>
    </source>
</evidence>